<feature type="coiled-coil region" evidence="1">
    <location>
        <begin position="1143"/>
        <end position="1170"/>
    </location>
</feature>
<evidence type="ECO:0008006" key="4">
    <source>
        <dbReference type="Google" id="ProtNLM"/>
    </source>
</evidence>
<evidence type="ECO:0000313" key="3">
    <source>
        <dbReference type="Proteomes" id="UP000583752"/>
    </source>
</evidence>
<evidence type="ECO:0000256" key="1">
    <source>
        <dbReference type="SAM" id="Coils"/>
    </source>
</evidence>
<accession>A0A848HT31</accession>
<gene>
    <name evidence="2" type="ORF">HHL21_12280</name>
</gene>
<evidence type="ECO:0000313" key="2">
    <source>
        <dbReference type="EMBL" id="NML61838.1"/>
    </source>
</evidence>
<organism evidence="2 3">
    <name type="scientific">Massilia polaris</name>
    <dbReference type="NCBI Taxonomy" id="2728846"/>
    <lineage>
        <taxon>Bacteria</taxon>
        <taxon>Pseudomonadati</taxon>
        <taxon>Pseudomonadota</taxon>
        <taxon>Betaproteobacteria</taxon>
        <taxon>Burkholderiales</taxon>
        <taxon>Oxalobacteraceae</taxon>
        <taxon>Telluria group</taxon>
        <taxon>Massilia</taxon>
    </lineage>
</organism>
<dbReference type="EMBL" id="JABBGG010000006">
    <property type="protein sequence ID" value="NML61838.1"/>
    <property type="molecule type" value="Genomic_DNA"/>
</dbReference>
<protein>
    <recommendedName>
        <fullName evidence="4">Bacteriophage tail tape measure N-terminal domain-containing protein</fullName>
    </recommendedName>
</protein>
<keyword evidence="1" id="KW-0175">Coiled coil</keyword>
<reference evidence="2 3" key="1">
    <citation type="submission" date="2020-04" db="EMBL/GenBank/DDBJ databases">
        <title>Massilia sp. RP-1-19 isolated from soil.</title>
        <authorList>
            <person name="Dahal R.H."/>
        </authorList>
    </citation>
    <scope>NUCLEOTIDE SEQUENCE [LARGE SCALE GENOMIC DNA]</scope>
    <source>
        <strain evidence="2 3">RP-1-19</strain>
    </source>
</reference>
<keyword evidence="3" id="KW-1185">Reference proteome</keyword>
<name>A0A848HT31_9BURK</name>
<proteinExistence type="predicted"/>
<dbReference type="Proteomes" id="UP000583752">
    <property type="component" value="Unassembled WGS sequence"/>
</dbReference>
<dbReference type="RefSeq" id="WP_169466191.1">
    <property type="nucleotide sequence ID" value="NZ_JABBGG010000006.1"/>
</dbReference>
<feature type="coiled-coil region" evidence="1">
    <location>
        <begin position="1551"/>
        <end position="1578"/>
    </location>
</feature>
<sequence length="1606" mass="166934">MIAGSIELQLFASVARLQKDMDQARQTVSQATESMARAANIAKTALGAIAGALSVGAFAGMVRGVIDAADNLNDLSKSTKIAVADLAGLKLAAMQSGGDLAGAADSINKLAMNMGKNAEKYARLGVTAKEPLEAFKQLADVFSAIDDPQTRAALGAATLGKSWASAAPLLSEGGAKIGEMIAKGKAMSGATQEMADKADEFNDSLADLNITVGGFKTKLVSDMLPGLNQVSSAMKTAYEESGLLQSIWVGLGALGALTFTNEFASDTKKIRDLRAELEVLENYQLNAKESVPILGYLLWGSEGAWDSEIADKKRDIETLLAGIKAQGEARAVAAKAESEKRADDAKAADARRKAEAFLNDQESERKAAAKKAAAEYAASVKAAESFIQAMKIEGSQLGLNAGQMRMMNAAREAAKAPTLSLRMQIMSEALALDIATEAWEAKAQAEKLAAEAADSSNGGVNEITAQTAALILKVKTYGMLPEAITAVQIAELEAAKQSLVLTDAGIADIQRRIDALKGLAAAQAADTAQDMGLDVTQAKELLDILVAVDNATKSAADGMAESFGRVGSAIGGLTTALSGYAVQQQAITAQLAADKANPKNAGNVDKIAKLEIAAAHASAQAKVRSYGDMASAAKGFFKENTTGYKVMEGAEKAFRAAEMAMAIETMLTKSGLTTAFTSLFVASKATEVTAETTKTGVSSGLAATEASAWGITAVVKALASLPFPANLAAGAATLAAVVAIGAKLIGGIGGSGSGGGMSAADAQKKQGTGGVFGDKDAKTDSIMKSLEMLESHSDDLLPINRGMLSALRNIEASMKGLTNLLIRTPGVVDGTNMGIAEGSTANPGIRGFLGKLNDIEPISRFLNNLWGKTKTSIIDSGVQYGGNIRDLQKGDGYSQYASVDTTKSSWFGLSKKTSNSVETQGLSDELSAQFGLIFTNLEGALTSAAVGMGMGAAQVASVLDKLVIDTTRISLKGLTGQDLTDALNGVISKTMDDMAAAVFPEMDKFRQVGEGYAETVIRIASNYATLDAALNSIGMTFGQVGVGSLAAREHLIMLSGGIDKLAEQTSSFAENFLTEAERLAPVQKHVTEQLAAMGLANIKTRDDFKAAVLGLQEGGMLATKAGAETFAGLMALESAFAAVTTAIEDASKSIANIASERKSLQEEYDSLTMTSTQLLIKQRDALDQSNRALFDEIQAIKNHTSAVEYLKEAQANLLSAADTAFGVLQKAVDREKSAKAAAHAIEMKAIQTRIDASGKALASAKSLSDALSGALGSMKLQGTDASDRASAQAQISTALAIARSSGALPSADSLKGALSVVGKDASSMFATIQDYQRDFYQTQNDVAALGALADVALSVEEKTLAALIAQKDASQLVHEAEITRLDAIVTGAQAQLDVLKGIKDILSVEQAEKAFKAAAGMAAPAPSPVSPGMAAVQAYVDQYGGDAYIQSAGTTLLDSKQHAVASVGAALGLTGDKAWEFTGHTEAYWVEVQRQLDAGMHPTTSSIKGFANGGDHMGGLRWVGELSPELEATGASRIHSTRDLMDSLRNPSNNNEVLVAAVERLTAEVEQLRKDNSEENRSIAGSTKRVADGLEVATDGFSAMRTKEQP</sequence>
<comment type="caution">
    <text evidence="2">The sequence shown here is derived from an EMBL/GenBank/DDBJ whole genome shotgun (WGS) entry which is preliminary data.</text>
</comment>